<dbReference type="GeneID" id="27309831"/>
<proteinExistence type="predicted"/>
<dbReference type="AlphaFoldDB" id="A0A0D1Z4S9"/>
<evidence type="ECO:0000313" key="3">
    <source>
        <dbReference type="Proteomes" id="UP000053259"/>
    </source>
</evidence>
<dbReference type="VEuPathDB" id="FungiDB:PV09_01858"/>
<organism evidence="2 3">
    <name type="scientific">Verruconis gallopava</name>
    <dbReference type="NCBI Taxonomy" id="253628"/>
    <lineage>
        <taxon>Eukaryota</taxon>
        <taxon>Fungi</taxon>
        <taxon>Dikarya</taxon>
        <taxon>Ascomycota</taxon>
        <taxon>Pezizomycotina</taxon>
        <taxon>Dothideomycetes</taxon>
        <taxon>Pleosporomycetidae</taxon>
        <taxon>Venturiales</taxon>
        <taxon>Sympoventuriaceae</taxon>
        <taxon>Verruconis</taxon>
    </lineage>
</organism>
<dbReference type="InParanoid" id="A0A0D1Z4S9"/>
<sequence>MDEQGPSTASRKDESTTPPVRSPCEDEDGRFSKQLITVGIVEALEDKEAVQESDDVEDAPDLPLGHFDWNDVETRFQEMLQERNVEELQLWREFHELTSFFQIWASSSQTHETERATKRLATRMLHVQNSEELVEQKRQHYIKVVEAFKSALELLNAR</sequence>
<dbReference type="STRING" id="253628.A0A0D1Z4S9"/>
<reference evidence="2 3" key="1">
    <citation type="submission" date="2015-01" db="EMBL/GenBank/DDBJ databases">
        <title>The Genome Sequence of Ochroconis gallopava CBS43764.</title>
        <authorList>
            <consortium name="The Broad Institute Genomics Platform"/>
            <person name="Cuomo C."/>
            <person name="de Hoog S."/>
            <person name="Gorbushina A."/>
            <person name="Stielow B."/>
            <person name="Teixiera M."/>
            <person name="Abouelleil A."/>
            <person name="Chapman S.B."/>
            <person name="Priest M."/>
            <person name="Young S.K."/>
            <person name="Wortman J."/>
            <person name="Nusbaum C."/>
            <person name="Birren B."/>
        </authorList>
    </citation>
    <scope>NUCLEOTIDE SEQUENCE [LARGE SCALE GENOMIC DNA]</scope>
    <source>
        <strain evidence="2 3">CBS 43764</strain>
    </source>
</reference>
<keyword evidence="3" id="KW-1185">Reference proteome</keyword>
<dbReference type="EMBL" id="KN847532">
    <property type="protein sequence ID" value="KIW07957.1"/>
    <property type="molecule type" value="Genomic_DNA"/>
</dbReference>
<accession>A0A0D1Z4S9</accession>
<name>A0A0D1Z4S9_9PEZI</name>
<dbReference type="HOGENOM" id="CLU_1670727_0_0_1"/>
<evidence type="ECO:0000313" key="2">
    <source>
        <dbReference type="EMBL" id="KIW07957.1"/>
    </source>
</evidence>
<protein>
    <submittedName>
        <fullName evidence="2">Uncharacterized protein</fullName>
    </submittedName>
</protein>
<dbReference type="Proteomes" id="UP000053259">
    <property type="component" value="Unassembled WGS sequence"/>
</dbReference>
<feature type="region of interest" description="Disordered" evidence="1">
    <location>
        <begin position="1"/>
        <end position="31"/>
    </location>
</feature>
<gene>
    <name evidence="2" type="ORF">PV09_01858</name>
</gene>
<dbReference type="OrthoDB" id="5335351at2759"/>
<dbReference type="RefSeq" id="XP_016217826.1">
    <property type="nucleotide sequence ID" value="XM_016354814.1"/>
</dbReference>
<evidence type="ECO:0000256" key="1">
    <source>
        <dbReference type="SAM" id="MobiDB-lite"/>
    </source>
</evidence>